<proteinExistence type="predicted"/>
<name>A0A4Z2EG94_9TELE</name>
<dbReference type="AlphaFoldDB" id="A0A4Z2EG94"/>
<feature type="compositionally biased region" description="Basic and acidic residues" evidence="1">
    <location>
        <begin position="104"/>
        <end position="113"/>
    </location>
</feature>
<evidence type="ECO:0000313" key="2">
    <source>
        <dbReference type="EMBL" id="TNN27494.1"/>
    </source>
</evidence>
<comment type="caution">
    <text evidence="2">The sequence shown here is derived from an EMBL/GenBank/DDBJ whole genome shotgun (WGS) entry which is preliminary data.</text>
</comment>
<keyword evidence="3" id="KW-1185">Reference proteome</keyword>
<evidence type="ECO:0000256" key="1">
    <source>
        <dbReference type="SAM" id="MobiDB-lite"/>
    </source>
</evidence>
<accession>A0A4Z2EG94</accession>
<feature type="region of interest" description="Disordered" evidence="1">
    <location>
        <begin position="104"/>
        <end position="181"/>
    </location>
</feature>
<protein>
    <submittedName>
        <fullName evidence="2">Uncharacterized protein</fullName>
    </submittedName>
</protein>
<reference evidence="2 3" key="1">
    <citation type="submission" date="2019-03" db="EMBL/GenBank/DDBJ databases">
        <title>First draft genome of Liparis tanakae, snailfish: a comprehensive survey of snailfish specific genes.</title>
        <authorList>
            <person name="Kim W."/>
            <person name="Song I."/>
            <person name="Jeong J.-H."/>
            <person name="Kim D."/>
            <person name="Kim S."/>
            <person name="Ryu S."/>
            <person name="Song J.Y."/>
            <person name="Lee S.K."/>
        </authorList>
    </citation>
    <scope>NUCLEOTIDE SEQUENCE [LARGE SCALE GENOMIC DNA]</scope>
    <source>
        <tissue evidence="2">Muscle</tissue>
    </source>
</reference>
<feature type="compositionally biased region" description="Polar residues" evidence="1">
    <location>
        <begin position="152"/>
        <end position="166"/>
    </location>
</feature>
<dbReference type="EMBL" id="SRLO01008202">
    <property type="protein sequence ID" value="TNN27494.1"/>
    <property type="molecule type" value="Genomic_DNA"/>
</dbReference>
<evidence type="ECO:0000313" key="3">
    <source>
        <dbReference type="Proteomes" id="UP000314294"/>
    </source>
</evidence>
<dbReference type="Proteomes" id="UP000314294">
    <property type="component" value="Unassembled WGS sequence"/>
</dbReference>
<organism evidence="2 3">
    <name type="scientific">Liparis tanakae</name>
    <name type="common">Tanaka's snailfish</name>
    <dbReference type="NCBI Taxonomy" id="230148"/>
    <lineage>
        <taxon>Eukaryota</taxon>
        <taxon>Metazoa</taxon>
        <taxon>Chordata</taxon>
        <taxon>Craniata</taxon>
        <taxon>Vertebrata</taxon>
        <taxon>Euteleostomi</taxon>
        <taxon>Actinopterygii</taxon>
        <taxon>Neopterygii</taxon>
        <taxon>Teleostei</taxon>
        <taxon>Neoteleostei</taxon>
        <taxon>Acanthomorphata</taxon>
        <taxon>Eupercaria</taxon>
        <taxon>Perciformes</taxon>
        <taxon>Cottioidei</taxon>
        <taxon>Cottales</taxon>
        <taxon>Liparidae</taxon>
        <taxon>Liparis</taxon>
    </lineage>
</organism>
<gene>
    <name evidence="2" type="ORF">EYF80_062362</name>
</gene>
<sequence>MDTKKSYEIEFQSIVLQMVEGNFVRHAVPSQGRRPEKGEMDWTLSPIPQFQLIVKLAVAKGDRGQVRTAKVVVTSQPVEDQECSTPHKMRGLLGGLFGKYKRLSFRDKKREGGEGGGMATDSGPPGTLPQTMDEPTIEQRPLETRPQKRLPRSSNPPTNWKTNSTCSKRDRECSEAETLPS</sequence>